<sequence length="154" mass="18261">MLQNTQILLDRYHSFVKKVVETEIIYTLEDNQSVAVCPSNKYELDEEPVAVLVYWSEKAKALACQRDEWAEFVPKAIPLTEFMELWCLGMYDDEVVTGIEFDAQLFGHEELPLQLLKDLIHEVKEQKKKLIFKQFRSLQDFEMYLDDLEEEDYL</sequence>
<dbReference type="EMBL" id="BQKA01000042">
    <property type="protein sequence ID" value="GJM51165.1"/>
    <property type="molecule type" value="Genomic_DNA"/>
</dbReference>
<evidence type="ECO:0000313" key="2">
    <source>
        <dbReference type="EMBL" id="GJM53524.1"/>
    </source>
</evidence>
<dbReference type="AlphaFoldDB" id="A0AAV5AXQ1"/>
<dbReference type="RefSeq" id="WP_264845750.1">
    <property type="nucleotide sequence ID" value="NZ_BPMA01000014.1"/>
</dbReference>
<dbReference type="Proteomes" id="UP001208692">
    <property type="component" value="Unassembled WGS sequence"/>
</dbReference>
<reference evidence="1 4" key="1">
    <citation type="submission" date="2021-11" db="EMBL/GenBank/DDBJ databases">
        <title>Draft genome sequence of Capnocytophaga sp. strain KC07075 isolated from cat oral cavity.</title>
        <authorList>
            <person name="Suzuki M."/>
            <person name="Imaoka K."/>
            <person name="Kimura M."/>
            <person name="Morikawa S."/>
            <person name="Maeda K."/>
        </authorList>
    </citation>
    <scope>NUCLEOTIDE SEQUENCE</scope>
    <source>
        <strain evidence="1">KC07075</strain>
        <strain evidence="2 4">KC07079</strain>
    </source>
</reference>
<organism evidence="1 3">
    <name type="scientific">Capnocytophaga catalasegens</name>
    <dbReference type="NCBI Taxonomy" id="1004260"/>
    <lineage>
        <taxon>Bacteria</taxon>
        <taxon>Pseudomonadati</taxon>
        <taxon>Bacteroidota</taxon>
        <taxon>Flavobacteriia</taxon>
        <taxon>Flavobacteriales</taxon>
        <taxon>Flavobacteriaceae</taxon>
        <taxon>Capnocytophaga</taxon>
    </lineage>
</organism>
<dbReference type="InterPro" id="IPR021284">
    <property type="entry name" value="DUF2750"/>
</dbReference>
<protein>
    <recommendedName>
        <fullName evidence="5">DUF2750 domain-containing protein</fullName>
    </recommendedName>
</protein>
<dbReference type="Pfam" id="PF11042">
    <property type="entry name" value="DUF2750"/>
    <property type="match status" value="1"/>
</dbReference>
<gene>
    <name evidence="1" type="ORF">RCZ15_21380</name>
    <name evidence="2" type="ORF">RCZ16_18400</name>
</gene>
<evidence type="ECO:0000313" key="4">
    <source>
        <dbReference type="Proteomes" id="UP001208692"/>
    </source>
</evidence>
<dbReference type="Proteomes" id="UP001207736">
    <property type="component" value="Unassembled WGS sequence"/>
</dbReference>
<name>A0AAV5AXQ1_9FLAO</name>
<proteinExistence type="predicted"/>
<evidence type="ECO:0008006" key="5">
    <source>
        <dbReference type="Google" id="ProtNLM"/>
    </source>
</evidence>
<comment type="caution">
    <text evidence="1">The sequence shown here is derived from an EMBL/GenBank/DDBJ whole genome shotgun (WGS) entry which is preliminary data.</text>
</comment>
<dbReference type="EMBL" id="BQKB01000042">
    <property type="protein sequence ID" value="GJM53524.1"/>
    <property type="molecule type" value="Genomic_DNA"/>
</dbReference>
<evidence type="ECO:0000313" key="1">
    <source>
        <dbReference type="EMBL" id="GJM51165.1"/>
    </source>
</evidence>
<evidence type="ECO:0000313" key="3">
    <source>
        <dbReference type="Proteomes" id="UP001207736"/>
    </source>
</evidence>
<accession>A0AAV5AXQ1</accession>
<keyword evidence="4" id="KW-1185">Reference proteome</keyword>